<reference evidence="2" key="1">
    <citation type="submission" date="2016-06" db="EMBL/GenBank/DDBJ databases">
        <authorList>
            <person name="Varghese N."/>
            <person name="Submissions Spin"/>
        </authorList>
    </citation>
    <scope>NUCLEOTIDE SEQUENCE [LARGE SCALE GENOMIC DNA]</scope>
    <source>
        <strain evidence="2">DSM 43903</strain>
    </source>
</reference>
<dbReference type="EMBL" id="FMHZ01000002">
    <property type="protein sequence ID" value="SCL55887.1"/>
    <property type="molecule type" value="Genomic_DNA"/>
</dbReference>
<gene>
    <name evidence="1" type="ORF">GA0070606_2517</name>
</gene>
<evidence type="ECO:0000313" key="2">
    <source>
        <dbReference type="Proteomes" id="UP000199001"/>
    </source>
</evidence>
<dbReference type="Proteomes" id="UP000199001">
    <property type="component" value="Unassembled WGS sequence"/>
</dbReference>
<accession>A0A1C6UPC8</accession>
<protein>
    <submittedName>
        <fullName evidence="1">Uncharacterized protein</fullName>
    </submittedName>
</protein>
<sequence length="54" mass="5948">MHLRPPPPRRLPPQDMAGLDTAEQHAQRLTYGVGAVAGIVLVLLVCLLCSRRLF</sequence>
<proteinExistence type="predicted"/>
<evidence type="ECO:0000313" key="1">
    <source>
        <dbReference type="EMBL" id="SCL55887.1"/>
    </source>
</evidence>
<keyword evidence="2" id="KW-1185">Reference proteome</keyword>
<dbReference type="AlphaFoldDB" id="A0A1C6UPC8"/>
<organism evidence="1 2">
    <name type="scientific">Micromonospora citrea</name>
    <dbReference type="NCBI Taxonomy" id="47855"/>
    <lineage>
        <taxon>Bacteria</taxon>
        <taxon>Bacillati</taxon>
        <taxon>Actinomycetota</taxon>
        <taxon>Actinomycetes</taxon>
        <taxon>Micromonosporales</taxon>
        <taxon>Micromonosporaceae</taxon>
        <taxon>Micromonospora</taxon>
    </lineage>
</organism>
<name>A0A1C6UPC8_9ACTN</name>